<sequence>MANQSEKVILFPKWRTALEDKSLAALKEQRFNEALLKLDQLISYGVRDHEIVIGKLICLMELNRYHEAQDLCEELLLIPDEHYYHYVHIYLTILFQTSQYQELMAQVEKEFASDAIPPETKEQFRQLYDMSSNMHEEIRTEKSTEYINELLQAVKEENYFNQYKSIERMRRLESNPTDDVLLLLSRDQVHPVIKTAIFMWLQERNIRKKVLVRKLDVQIEASPVDISKLGSHPVLKQTRLFISELEQENPSLYQLMDQLMYQYFYVRYPVMPTNDNVQSIARALTKIGEEYLDIHTHETAEEDQQVAKYIEEIKMCGALYAAIIEA</sequence>
<reference evidence="2" key="1">
    <citation type="journal article" date="2019" name="Int. J. Syst. Evol. Microbiol.">
        <title>The Global Catalogue of Microorganisms (GCM) 10K type strain sequencing project: providing services to taxonomists for standard genome sequencing and annotation.</title>
        <authorList>
            <consortium name="The Broad Institute Genomics Platform"/>
            <consortium name="The Broad Institute Genome Sequencing Center for Infectious Disease"/>
            <person name="Wu L."/>
            <person name="Ma J."/>
        </authorList>
    </citation>
    <scope>NUCLEOTIDE SEQUENCE [LARGE SCALE GENOMIC DNA]</scope>
    <source>
        <strain evidence="2">TISTR 1535</strain>
    </source>
</reference>
<proteinExistence type="predicted"/>
<dbReference type="InterPro" id="IPR011990">
    <property type="entry name" value="TPR-like_helical_dom_sf"/>
</dbReference>
<protein>
    <submittedName>
        <fullName evidence="1">Tetratricopeptide repeat protein</fullName>
    </submittedName>
</protein>
<dbReference type="SUPFAM" id="SSF116965">
    <property type="entry name" value="Hypothetical protein MPN330"/>
    <property type="match status" value="1"/>
</dbReference>
<dbReference type="RefSeq" id="WP_382390188.1">
    <property type="nucleotide sequence ID" value="NZ_JBHUNA010000001.1"/>
</dbReference>
<keyword evidence="2" id="KW-1185">Reference proteome</keyword>
<evidence type="ECO:0000313" key="2">
    <source>
        <dbReference type="Proteomes" id="UP001597502"/>
    </source>
</evidence>
<dbReference type="Gene3D" id="1.25.40.10">
    <property type="entry name" value="Tetratricopeptide repeat domain"/>
    <property type="match status" value="1"/>
</dbReference>
<organism evidence="1 2">
    <name type="scientific">Lentibacillus juripiscarius</name>
    <dbReference type="NCBI Taxonomy" id="257446"/>
    <lineage>
        <taxon>Bacteria</taxon>
        <taxon>Bacillati</taxon>
        <taxon>Bacillota</taxon>
        <taxon>Bacilli</taxon>
        <taxon>Bacillales</taxon>
        <taxon>Bacillaceae</taxon>
        <taxon>Lentibacillus</taxon>
    </lineage>
</organism>
<evidence type="ECO:0000313" key="1">
    <source>
        <dbReference type="EMBL" id="MFD2759578.1"/>
    </source>
</evidence>
<dbReference type="SUPFAM" id="SSF48452">
    <property type="entry name" value="TPR-like"/>
    <property type="match status" value="1"/>
</dbReference>
<dbReference type="Proteomes" id="UP001597502">
    <property type="component" value="Unassembled WGS sequence"/>
</dbReference>
<gene>
    <name evidence="1" type="ORF">ACFSUO_01065</name>
</gene>
<dbReference type="EMBL" id="JBHUNA010000001">
    <property type="protein sequence ID" value="MFD2759578.1"/>
    <property type="molecule type" value="Genomic_DNA"/>
</dbReference>
<comment type="caution">
    <text evidence="1">The sequence shown here is derived from an EMBL/GenBank/DDBJ whole genome shotgun (WGS) entry which is preliminary data.</text>
</comment>
<name>A0ABW5V0S2_9BACI</name>
<accession>A0ABW5V0S2</accession>